<feature type="transmembrane region" description="Helical" evidence="2">
    <location>
        <begin position="101"/>
        <end position="125"/>
    </location>
</feature>
<feature type="region of interest" description="Disordered" evidence="1">
    <location>
        <begin position="138"/>
        <end position="194"/>
    </location>
</feature>
<dbReference type="RefSeq" id="WP_055259044.1">
    <property type="nucleotide sequence ID" value="NZ_CYXT01000017.1"/>
</dbReference>
<keyword evidence="2" id="KW-0812">Transmembrane</keyword>
<evidence type="ECO:0000256" key="1">
    <source>
        <dbReference type="SAM" id="MobiDB-lite"/>
    </source>
</evidence>
<dbReference type="EMBL" id="CYXT01000017">
    <property type="protein sequence ID" value="CUN03761.1"/>
    <property type="molecule type" value="Genomic_DNA"/>
</dbReference>
<organism evidence="3 4">
    <name type="scientific">Anaerostipes hadrus</name>
    <dbReference type="NCBI Taxonomy" id="649756"/>
    <lineage>
        <taxon>Bacteria</taxon>
        <taxon>Bacillati</taxon>
        <taxon>Bacillota</taxon>
        <taxon>Clostridia</taxon>
        <taxon>Lachnospirales</taxon>
        <taxon>Lachnospiraceae</taxon>
        <taxon>Anaerostipes</taxon>
    </lineage>
</organism>
<accession>A0A173TLY8</accession>
<feature type="compositionally biased region" description="Basic residues" evidence="1">
    <location>
        <begin position="155"/>
        <end position="185"/>
    </location>
</feature>
<proteinExistence type="predicted"/>
<keyword evidence="2" id="KW-0472">Membrane</keyword>
<feature type="transmembrane region" description="Helical" evidence="2">
    <location>
        <begin position="76"/>
        <end position="95"/>
    </location>
</feature>
<protein>
    <submittedName>
        <fullName evidence="3">Uncharacterized protein</fullName>
    </submittedName>
</protein>
<evidence type="ECO:0000313" key="4">
    <source>
        <dbReference type="Proteomes" id="UP000095598"/>
    </source>
</evidence>
<feature type="transmembrane region" description="Helical" evidence="2">
    <location>
        <begin position="6"/>
        <end position="26"/>
    </location>
</feature>
<keyword evidence="2" id="KW-1133">Transmembrane helix</keyword>
<dbReference type="Proteomes" id="UP000095598">
    <property type="component" value="Unassembled WGS sequence"/>
</dbReference>
<gene>
    <name evidence="3" type="ORF">ERS852425_02208</name>
</gene>
<sequence>MDTLDFIFLYMGIVGFILSIVSEIIIKIDDIMTDKKIDRYFNSIGVSGSKEWNHPVYNRLQEDHYILEASLDKTKFFFYLCEVIGLQLSVVKAGFYPMDLIASIIIIGYLEIVVVLIAVVHFSIFHDSYEDHLEYHEELQKRKNNPNSDDNLEHNKKKKPKKRPKKKNQNSKKKNKKKKIERRKRNELYQPIWH</sequence>
<dbReference type="AlphaFoldDB" id="A0A173TLY8"/>
<reference evidence="3 4" key="1">
    <citation type="submission" date="2015-09" db="EMBL/GenBank/DDBJ databases">
        <authorList>
            <consortium name="Pathogen Informatics"/>
        </authorList>
    </citation>
    <scope>NUCLEOTIDE SEQUENCE [LARGE SCALE GENOMIC DNA]</scope>
    <source>
        <strain evidence="3 4">2789STDY5608868</strain>
    </source>
</reference>
<name>A0A173TLY8_ANAHA</name>
<evidence type="ECO:0000313" key="3">
    <source>
        <dbReference type="EMBL" id="CUN03761.1"/>
    </source>
</evidence>
<evidence type="ECO:0000256" key="2">
    <source>
        <dbReference type="SAM" id="Phobius"/>
    </source>
</evidence>